<evidence type="ECO:0000256" key="9">
    <source>
        <dbReference type="ARBA" id="ARBA00030128"/>
    </source>
</evidence>
<keyword evidence="11" id="KW-0963">Cytoplasm</keyword>
<comment type="subcellular location">
    <subcellularLocation>
        <location evidence="11">Cytoplasm</location>
    </subcellularLocation>
</comment>
<comment type="catalytic activity">
    <reaction evidence="10 11">
        <text>GMP + ATP = GDP + ADP</text>
        <dbReference type="Rhea" id="RHEA:20780"/>
        <dbReference type="ChEBI" id="CHEBI:30616"/>
        <dbReference type="ChEBI" id="CHEBI:58115"/>
        <dbReference type="ChEBI" id="CHEBI:58189"/>
        <dbReference type="ChEBI" id="CHEBI:456216"/>
        <dbReference type="EC" id="2.7.4.8"/>
    </reaction>
</comment>
<dbReference type="PANTHER" id="PTHR23117">
    <property type="entry name" value="GUANYLATE KINASE-RELATED"/>
    <property type="match status" value="1"/>
</dbReference>
<dbReference type="AlphaFoldDB" id="A0A6N7IYZ5"/>
<evidence type="ECO:0000256" key="3">
    <source>
        <dbReference type="ARBA" id="ARBA00012961"/>
    </source>
</evidence>
<dbReference type="InterPro" id="IPR027417">
    <property type="entry name" value="P-loop_NTPase"/>
</dbReference>
<dbReference type="NCBIfam" id="TIGR03263">
    <property type="entry name" value="guanyl_kin"/>
    <property type="match status" value="1"/>
</dbReference>
<evidence type="ECO:0000256" key="7">
    <source>
        <dbReference type="ARBA" id="ARBA00022777"/>
    </source>
</evidence>
<dbReference type="PROSITE" id="PS00856">
    <property type="entry name" value="GUANYLATE_KINASE_1"/>
    <property type="match status" value="1"/>
</dbReference>
<dbReference type="PANTHER" id="PTHR23117:SF13">
    <property type="entry name" value="GUANYLATE KINASE"/>
    <property type="match status" value="1"/>
</dbReference>
<dbReference type="GO" id="GO:0005829">
    <property type="term" value="C:cytosol"/>
    <property type="evidence" value="ECO:0007669"/>
    <property type="project" value="TreeGrafter"/>
</dbReference>
<evidence type="ECO:0000256" key="10">
    <source>
        <dbReference type="ARBA" id="ARBA00048594"/>
    </source>
</evidence>
<evidence type="ECO:0000256" key="4">
    <source>
        <dbReference type="ARBA" id="ARBA00016296"/>
    </source>
</evidence>
<evidence type="ECO:0000256" key="8">
    <source>
        <dbReference type="ARBA" id="ARBA00022840"/>
    </source>
</evidence>
<dbReference type="EMBL" id="VOGC01000006">
    <property type="protein sequence ID" value="MQN01534.1"/>
    <property type="molecule type" value="Genomic_DNA"/>
</dbReference>
<dbReference type="CDD" id="cd00071">
    <property type="entry name" value="GMPK"/>
    <property type="match status" value="1"/>
</dbReference>
<keyword evidence="6 11" id="KW-0547">Nucleotide-binding</keyword>
<evidence type="ECO:0000256" key="11">
    <source>
        <dbReference type="HAMAP-Rule" id="MF_00328"/>
    </source>
</evidence>
<dbReference type="SMART" id="SM00072">
    <property type="entry name" value="GuKc"/>
    <property type="match status" value="1"/>
</dbReference>
<dbReference type="Gene3D" id="3.40.50.300">
    <property type="entry name" value="P-loop containing nucleotide triphosphate hydrolases"/>
    <property type="match status" value="1"/>
</dbReference>
<accession>A0A6N7IYZ5</accession>
<evidence type="ECO:0000259" key="12">
    <source>
        <dbReference type="PROSITE" id="PS50052"/>
    </source>
</evidence>
<dbReference type="Gene3D" id="3.30.63.10">
    <property type="entry name" value="Guanylate Kinase phosphate binding domain"/>
    <property type="match status" value="1"/>
</dbReference>
<feature type="binding site" evidence="11">
    <location>
        <begin position="13"/>
        <end position="20"/>
    </location>
    <ligand>
        <name>ATP</name>
        <dbReference type="ChEBI" id="CHEBI:30616"/>
    </ligand>
</feature>
<keyword evidence="7 11" id="KW-0418">Kinase</keyword>
<evidence type="ECO:0000256" key="6">
    <source>
        <dbReference type="ARBA" id="ARBA00022741"/>
    </source>
</evidence>
<dbReference type="Pfam" id="PF00625">
    <property type="entry name" value="Guanylate_kin"/>
    <property type="match status" value="1"/>
</dbReference>
<proteinExistence type="inferred from homology"/>
<feature type="domain" description="Guanylate kinase-like" evidence="12">
    <location>
        <begin position="6"/>
        <end position="185"/>
    </location>
</feature>
<evidence type="ECO:0000313" key="13">
    <source>
        <dbReference type="EMBL" id="MQN01534.1"/>
    </source>
</evidence>
<dbReference type="SUPFAM" id="SSF52540">
    <property type="entry name" value="P-loop containing nucleoside triphosphate hydrolases"/>
    <property type="match status" value="1"/>
</dbReference>
<dbReference type="GO" id="GO:0004385">
    <property type="term" value="F:GMP kinase activity"/>
    <property type="evidence" value="ECO:0007669"/>
    <property type="project" value="UniProtKB-UniRule"/>
</dbReference>
<gene>
    <name evidence="11" type="primary">gmk</name>
    <name evidence="13" type="ORF">FRC54_06335</name>
</gene>
<comment type="caution">
    <text evidence="13">The sequence shown here is derived from an EMBL/GenBank/DDBJ whole genome shotgun (WGS) entry which is preliminary data.</text>
</comment>
<dbReference type="EC" id="2.7.4.8" evidence="3 11"/>
<protein>
    <recommendedName>
        <fullName evidence="4 11">Guanylate kinase</fullName>
        <ecNumber evidence="3 11">2.7.4.8</ecNumber>
    </recommendedName>
    <alternativeName>
        <fullName evidence="9 11">GMP kinase</fullName>
    </alternativeName>
</protein>
<keyword evidence="5 11" id="KW-0808">Transferase</keyword>
<comment type="function">
    <text evidence="1 11">Essential for recycling GMP and indirectly, cGMP.</text>
</comment>
<dbReference type="InterPro" id="IPR017665">
    <property type="entry name" value="Guanylate_kinase"/>
</dbReference>
<dbReference type="InterPro" id="IPR008144">
    <property type="entry name" value="Guanylate_kin-like_dom"/>
</dbReference>
<dbReference type="FunFam" id="3.30.63.10:FF:000002">
    <property type="entry name" value="Guanylate kinase 1"/>
    <property type="match status" value="1"/>
</dbReference>
<keyword evidence="8 11" id="KW-0067">ATP-binding</keyword>
<keyword evidence="14" id="KW-1185">Reference proteome</keyword>
<evidence type="ECO:0000313" key="14">
    <source>
        <dbReference type="Proteomes" id="UP000460257"/>
    </source>
</evidence>
<dbReference type="PROSITE" id="PS50052">
    <property type="entry name" value="GUANYLATE_KINASE_2"/>
    <property type="match status" value="1"/>
</dbReference>
<comment type="similarity">
    <text evidence="2 11">Belongs to the guanylate kinase family.</text>
</comment>
<dbReference type="Proteomes" id="UP000460257">
    <property type="component" value="Unassembled WGS sequence"/>
</dbReference>
<evidence type="ECO:0000256" key="2">
    <source>
        <dbReference type="ARBA" id="ARBA00005790"/>
    </source>
</evidence>
<name>A0A6N7IYZ5_9FIRM</name>
<dbReference type="HAMAP" id="MF_00328">
    <property type="entry name" value="Guanylate_kinase"/>
    <property type="match status" value="1"/>
</dbReference>
<evidence type="ECO:0000256" key="5">
    <source>
        <dbReference type="ARBA" id="ARBA00022679"/>
    </source>
</evidence>
<organism evidence="13 14">
    <name type="scientific">Candidatus Weimeria bifida</name>
    <dbReference type="NCBI Taxonomy" id="2599074"/>
    <lineage>
        <taxon>Bacteria</taxon>
        <taxon>Bacillati</taxon>
        <taxon>Bacillota</taxon>
        <taxon>Clostridia</taxon>
        <taxon>Lachnospirales</taxon>
        <taxon>Lachnospiraceae</taxon>
        <taxon>Candidatus Weimeria</taxon>
    </lineage>
</organism>
<reference evidence="13" key="1">
    <citation type="journal article" date="2020" name="Appl. Environ. Microbiol.">
        <title>Medium-Chain Fatty Acid Synthesis by 'Candidatus Weimeria bifida' gen. nov., sp. nov., and 'Candidatus Pseudoramibacter fermentans' sp. nov.</title>
        <authorList>
            <person name="Scarborough M.J."/>
            <person name="Myers K.S."/>
            <person name="Donohue T.J."/>
            <person name="Noguera D.R."/>
        </authorList>
    </citation>
    <scope>NUCLEOTIDE SEQUENCE</scope>
    <source>
        <strain evidence="13">LCO1.1</strain>
    </source>
</reference>
<dbReference type="InterPro" id="IPR008145">
    <property type="entry name" value="GK/Ca_channel_bsu"/>
</dbReference>
<evidence type="ECO:0000256" key="1">
    <source>
        <dbReference type="ARBA" id="ARBA00003531"/>
    </source>
</evidence>
<sequence length="214" mass="23990">MADKKGLLVVLSGFSGAGKGTIMKHLLNKYPGMYNLSISATTRSKRVGEEDGREYFFKTREEFDRMVANGEFLEHATFNGNSYGTPKAYVQKLLDEGKDVILEIEVNGALQVRKIFPEALLLFVTPPSAVELKNRLVGRGTESAEVVVQRLAISSKESLLMPQYDYLVINDKIEDSVERVHSIIQSAHYSTKRNTEQIAELQEELKAFSKGEIK</sequence>
<dbReference type="GO" id="GO:0005524">
    <property type="term" value="F:ATP binding"/>
    <property type="evidence" value="ECO:0007669"/>
    <property type="project" value="UniProtKB-UniRule"/>
</dbReference>
<dbReference type="InterPro" id="IPR020590">
    <property type="entry name" value="Guanylate_kinase_CS"/>
</dbReference>